<name>A0A0F9NV06_9ZZZZ</name>
<dbReference type="EMBL" id="LAZR01003666">
    <property type="protein sequence ID" value="KKN15907.1"/>
    <property type="molecule type" value="Genomic_DNA"/>
</dbReference>
<protein>
    <submittedName>
        <fullName evidence="1">Uncharacterized protein</fullName>
    </submittedName>
</protein>
<reference evidence="1" key="1">
    <citation type="journal article" date="2015" name="Nature">
        <title>Complex archaea that bridge the gap between prokaryotes and eukaryotes.</title>
        <authorList>
            <person name="Spang A."/>
            <person name="Saw J.H."/>
            <person name="Jorgensen S.L."/>
            <person name="Zaremba-Niedzwiedzka K."/>
            <person name="Martijn J."/>
            <person name="Lind A.E."/>
            <person name="van Eijk R."/>
            <person name="Schleper C."/>
            <person name="Guy L."/>
            <person name="Ettema T.J."/>
        </authorList>
    </citation>
    <scope>NUCLEOTIDE SEQUENCE</scope>
</reference>
<proteinExistence type="predicted"/>
<dbReference type="AlphaFoldDB" id="A0A0F9NV06"/>
<sequence length="106" mass="11897">MVKGSERKKAYHPRGPHKEGCLCAICKATREPVVDTPRPFITRVERQLPPPIPEVRLDSLAVKSRFQLRGEENLVKEKIEGMVVCYNLALRDTTTLGGATMVEPIK</sequence>
<comment type="caution">
    <text evidence="1">The sequence shown here is derived from an EMBL/GenBank/DDBJ whole genome shotgun (WGS) entry which is preliminary data.</text>
</comment>
<gene>
    <name evidence="1" type="ORF">LCGC14_0981300</name>
</gene>
<evidence type="ECO:0000313" key="1">
    <source>
        <dbReference type="EMBL" id="KKN15907.1"/>
    </source>
</evidence>
<organism evidence="1">
    <name type="scientific">marine sediment metagenome</name>
    <dbReference type="NCBI Taxonomy" id="412755"/>
    <lineage>
        <taxon>unclassified sequences</taxon>
        <taxon>metagenomes</taxon>
        <taxon>ecological metagenomes</taxon>
    </lineage>
</organism>
<accession>A0A0F9NV06</accession>